<evidence type="ECO:0000313" key="4">
    <source>
        <dbReference type="EMBL" id="MBG8552359.1"/>
    </source>
</evidence>
<feature type="transmembrane region" description="Helical" evidence="2">
    <location>
        <begin position="215"/>
        <end position="239"/>
    </location>
</feature>
<sequence>MEKANVNFEVMLGSAEKAREVLGGLKQFADTTPFEFPEVQEAAKKLLAFNTPASELKSTLRSLGDIAAGVDAPIGEIAEIYGKARVQGRLFQEDINQLTGRGIPIIQELAKQFKVSDGEVKKLVETGKVGFPNIQKAFADLTSEGGKFSGLMEKQSKTLPGLLSTALDAVKGFATDIGTEIVQQFNLKEALASFGEFIAGLRQQFSALSPATKQVILAVGAFAIALGPVLVAIGAVLTALPTLTLAFGVLTGPVGIAIGVLAGAAALIIANWDSLVAYFGPSGEGGRLFGELAASVSESVAEIMNALNSLSVGDTFGDLISAADIFRTLFREIAVGIRAISDVIGGVIGGITRLLQGDLPAAAEQAKRALSGLVAPLANLLGFTEAPPQGTGLSSYFADLTNKALGVAGGIREAVGELNTFTPAVAAISDDMQSALNKVRQSLLENVNLSKALGQMYDYISGRGAALESGIKSLISAGFAPASAVVQGYVKQLRDLAVATDAMASRASAGVSAPKVEEQKVAFGGLDFGSLPTQLPTVDITPFTAPLQEATSQMAQFQATGEAFTAGLNEVLVTGLQNIAVGIGEAIGQMAIGAGGMELVGAALLSGIGSMAIDLGKLAIATGVAALGIKEALSSLNPALAIAGGIALVALGTAVRGAAGRITGGGSGGAPSPSFASSPMPKSYTPPTSQSRNTAPAPPTDITHTINVLLTAKGSDLSQVMELHVNRQGRIVGRKV</sequence>
<accession>A0ABS0KYS8</accession>
<dbReference type="NCBIfam" id="TIGR02675">
    <property type="entry name" value="tape_meas_nterm"/>
    <property type="match status" value="1"/>
</dbReference>
<reference evidence="4 5" key="1">
    <citation type="submission" date="2020-11" db="EMBL/GenBank/DDBJ databases">
        <title>Hymenobacter sp.</title>
        <authorList>
            <person name="Kim M.K."/>
        </authorList>
    </citation>
    <scope>NUCLEOTIDE SEQUENCE [LARGE SCALE GENOMIC DNA]</scope>
    <source>
        <strain evidence="4 5">BT594</strain>
    </source>
</reference>
<comment type="caution">
    <text evidence="4">The sequence shown here is derived from an EMBL/GenBank/DDBJ whole genome shotgun (WGS) entry which is preliminary data.</text>
</comment>
<keyword evidence="2" id="KW-1133">Transmembrane helix</keyword>
<evidence type="ECO:0000313" key="5">
    <source>
        <dbReference type="Proteomes" id="UP000601099"/>
    </source>
</evidence>
<dbReference type="InterPro" id="IPR013491">
    <property type="entry name" value="Tape_meas_N"/>
</dbReference>
<keyword evidence="2" id="KW-0812">Transmembrane</keyword>
<dbReference type="EMBL" id="JADWYK010000001">
    <property type="protein sequence ID" value="MBG8552359.1"/>
    <property type="molecule type" value="Genomic_DNA"/>
</dbReference>
<keyword evidence="5" id="KW-1185">Reference proteome</keyword>
<evidence type="ECO:0000256" key="2">
    <source>
        <dbReference type="SAM" id="Phobius"/>
    </source>
</evidence>
<proteinExistence type="predicted"/>
<feature type="compositionally biased region" description="Polar residues" evidence="1">
    <location>
        <begin position="685"/>
        <end position="694"/>
    </location>
</feature>
<keyword evidence="2" id="KW-0472">Membrane</keyword>
<dbReference type="Proteomes" id="UP000601099">
    <property type="component" value="Unassembled WGS sequence"/>
</dbReference>
<protein>
    <submittedName>
        <fullName evidence="4">Tape measure protein</fullName>
    </submittedName>
</protein>
<dbReference type="Pfam" id="PF20155">
    <property type="entry name" value="TMP_3"/>
    <property type="match status" value="1"/>
</dbReference>
<gene>
    <name evidence="4" type="ORF">I5L79_02315</name>
</gene>
<feature type="region of interest" description="Disordered" evidence="1">
    <location>
        <begin position="663"/>
        <end position="701"/>
    </location>
</feature>
<feature type="domain" description="Tape measure protein N-terminal" evidence="3">
    <location>
        <begin position="1"/>
        <end position="177"/>
    </location>
</feature>
<name>A0ABS0KYS8_9BACT</name>
<organism evidence="4 5">
    <name type="scientific">Hymenobacter guriensis</name>
    <dbReference type="NCBI Taxonomy" id="2793065"/>
    <lineage>
        <taxon>Bacteria</taxon>
        <taxon>Pseudomonadati</taxon>
        <taxon>Bacteroidota</taxon>
        <taxon>Cytophagia</taxon>
        <taxon>Cytophagales</taxon>
        <taxon>Hymenobacteraceae</taxon>
        <taxon>Hymenobacter</taxon>
    </lineage>
</organism>
<feature type="transmembrane region" description="Helical" evidence="2">
    <location>
        <begin position="245"/>
        <end position="270"/>
    </location>
</feature>
<evidence type="ECO:0000256" key="1">
    <source>
        <dbReference type="SAM" id="MobiDB-lite"/>
    </source>
</evidence>
<evidence type="ECO:0000259" key="3">
    <source>
        <dbReference type="Pfam" id="PF20155"/>
    </source>
</evidence>